<name>A0A138ANJ8_9ACTN</name>
<dbReference type="Proteomes" id="UP000070258">
    <property type="component" value="Unassembled WGS sequence"/>
</dbReference>
<dbReference type="RefSeq" id="WP_068570869.1">
    <property type="nucleotide sequence ID" value="NZ_LSRF01000016.1"/>
</dbReference>
<evidence type="ECO:0000313" key="1">
    <source>
        <dbReference type="EMBL" id="KXP12010.1"/>
    </source>
</evidence>
<sequence>MDGRDWQAGSIIGAEQYRAMTFIRTANLGGYLPTVNQVQAWLDQPGRIPGKVTRKRVESPFGGAAKPSFTVSSLINDAMEKSYRPIGEMMQQLVGTAPPAYMAPWRQAMEQARYIETRAPDETVLAQLLRLMWLEEVDGGLRLTQLGHALYRADRERDGGDEVQFLGGSEDPLAWASLVGFLTDLGDCTIIDPYLKAPQYLPLAQLTEVSRIVIGPKVSKGELAALQVAHAGLDSNVEIRRHTGGMHDRFIIARDSVHTLGCSLNGVGKNPTTLIRLHGEIADSARRIADDMWEAATPLASIFHEVVDLLLIGFGLVVSGRFPACGRR</sequence>
<dbReference type="EMBL" id="LSRF01000016">
    <property type="protein sequence ID" value="KXP12010.1"/>
    <property type="molecule type" value="Genomic_DNA"/>
</dbReference>
<protein>
    <submittedName>
        <fullName evidence="1">Uncharacterized protein</fullName>
    </submittedName>
</protein>
<accession>A0A138ANJ8</accession>
<dbReference type="OrthoDB" id="4761415at2"/>
<evidence type="ECO:0000313" key="2">
    <source>
        <dbReference type="Proteomes" id="UP000070258"/>
    </source>
</evidence>
<dbReference type="AlphaFoldDB" id="A0A138ANJ8"/>
<comment type="caution">
    <text evidence="1">The sequence shown here is derived from an EMBL/GenBank/DDBJ whole genome shotgun (WGS) entry which is preliminary data.</text>
</comment>
<proteinExistence type="predicted"/>
<gene>
    <name evidence="1" type="ORF">AXK60_24220</name>
</gene>
<reference evidence="2" key="1">
    <citation type="submission" date="2016-02" db="EMBL/GenBank/DDBJ databases">
        <authorList>
            <person name="Wen L."/>
            <person name="He K."/>
            <person name="Yang H."/>
        </authorList>
    </citation>
    <scope>NUCLEOTIDE SEQUENCE [LARGE SCALE GENOMIC DNA]</scope>
    <source>
        <strain evidence="2">JCM 15929</strain>
    </source>
</reference>
<organism evidence="1 2">
    <name type="scientific">Tsukamurella pseudospumae</name>
    <dbReference type="NCBI Taxonomy" id="239498"/>
    <lineage>
        <taxon>Bacteria</taxon>
        <taxon>Bacillati</taxon>
        <taxon>Actinomycetota</taxon>
        <taxon>Actinomycetes</taxon>
        <taxon>Mycobacteriales</taxon>
        <taxon>Tsukamurellaceae</taxon>
        <taxon>Tsukamurella</taxon>
    </lineage>
</organism>